<gene>
    <name evidence="2" type="ORF">AAFF_G00040670</name>
</gene>
<keyword evidence="3" id="KW-1185">Reference proteome</keyword>
<accession>A0AAD7S2R8</accession>
<dbReference type="AlphaFoldDB" id="A0AAD7S2R8"/>
<protein>
    <submittedName>
        <fullName evidence="2">Uncharacterized protein</fullName>
    </submittedName>
</protein>
<proteinExistence type="predicted"/>
<dbReference type="Proteomes" id="UP001221898">
    <property type="component" value="Unassembled WGS sequence"/>
</dbReference>
<name>A0AAD7S2R8_9TELE</name>
<reference evidence="2" key="1">
    <citation type="journal article" date="2023" name="Science">
        <title>Genome structures resolve the early diversification of teleost fishes.</title>
        <authorList>
            <person name="Parey E."/>
            <person name="Louis A."/>
            <person name="Montfort J."/>
            <person name="Bouchez O."/>
            <person name="Roques C."/>
            <person name="Iampietro C."/>
            <person name="Lluch J."/>
            <person name="Castinel A."/>
            <person name="Donnadieu C."/>
            <person name="Desvignes T."/>
            <person name="Floi Bucao C."/>
            <person name="Jouanno E."/>
            <person name="Wen M."/>
            <person name="Mejri S."/>
            <person name="Dirks R."/>
            <person name="Jansen H."/>
            <person name="Henkel C."/>
            <person name="Chen W.J."/>
            <person name="Zahm M."/>
            <person name="Cabau C."/>
            <person name="Klopp C."/>
            <person name="Thompson A.W."/>
            <person name="Robinson-Rechavi M."/>
            <person name="Braasch I."/>
            <person name="Lecointre G."/>
            <person name="Bobe J."/>
            <person name="Postlethwait J.H."/>
            <person name="Berthelot C."/>
            <person name="Roest Crollius H."/>
            <person name="Guiguen Y."/>
        </authorList>
    </citation>
    <scope>NUCLEOTIDE SEQUENCE</scope>
    <source>
        <strain evidence="2">NC1722</strain>
    </source>
</reference>
<dbReference type="EMBL" id="JAINUG010000121">
    <property type="protein sequence ID" value="KAJ8394944.1"/>
    <property type="molecule type" value="Genomic_DNA"/>
</dbReference>
<comment type="caution">
    <text evidence="2">The sequence shown here is derived from an EMBL/GenBank/DDBJ whole genome shotgun (WGS) entry which is preliminary data.</text>
</comment>
<organism evidence="2 3">
    <name type="scientific">Aldrovandia affinis</name>
    <dbReference type="NCBI Taxonomy" id="143900"/>
    <lineage>
        <taxon>Eukaryota</taxon>
        <taxon>Metazoa</taxon>
        <taxon>Chordata</taxon>
        <taxon>Craniata</taxon>
        <taxon>Vertebrata</taxon>
        <taxon>Euteleostomi</taxon>
        <taxon>Actinopterygii</taxon>
        <taxon>Neopterygii</taxon>
        <taxon>Teleostei</taxon>
        <taxon>Notacanthiformes</taxon>
        <taxon>Halosauridae</taxon>
        <taxon>Aldrovandia</taxon>
    </lineage>
</organism>
<evidence type="ECO:0000256" key="1">
    <source>
        <dbReference type="SAM" id="MobiDB-lite"/>
    </source>
</evidence>
<evidence type="ECO:0000313" key="3">
    <source>
        <dbReference type="Proteomes" id="UP001221898"/>
    </source>
</evidence>
<sequence length="68" mass="6734">MVLGQVMAPPPWPCGTTPAPAFPDRCRGSGVRAGESPLSAGSDSASRAEIASGDPEESTRPGPLGEGG</sequence>
<evidence type="ECO:0000313" key="2">
    <source>
        <dbReference type="EMBL" id="KAJ8394944.1"/>
    </source>
</evidence>
<feature type="region of interest" description="Disordered" evidence="1">
    <location>
        <begin position="1"/>
        <end position="68"/>
    </location>
</feature>